<dbReference type="GO" id="GO:0003677">
    <property type="term" value="F:DNA binding"/>
    <property type="evidence" value="ECO:0007669"/>
    <property type="project" value="UniProtKB-KW"/>
</dbReference>
<comment type="similarity">
    <text evidence="1">Belongs to the uracil-DNA glycosylase (UDG) superfamily. SMUG1 family.</text>
</comment>
<dbReference type="Gene3D" id="3.40.470.10">
    <property type="entry name" value="Uracil-DNA glycosylase-like domain"/>
    <property type="match status" value="1"/>
</dbReference>
<dbReference type="GO" id="GO:0017065">
    <property type="term" value="F:single-strand selective uracil DNA N-glycosylase activity"/>
    <property type="evidence" value="ECO:0007669"/>
    <property type="project" value="InterPro"/>
</dbReference>
<accession>A0AAW9R4Z3</accession>
<dbReference type="FunFam" id="3.40.470.10:FF:000005">
    <property type="entry name" value="Single-strand selective monofunctional uracil DNA glycosylase"/>
    <property type="match status" value="1"/>
</dbReference>
<evidence type="ECO:0000313" key="8">
    <source>
        <dbReference type="Proteomes" id="UP001359886"/>
    </source>
</evidence>
<dbReference type="AlphaFoldDB" id="A0AAW9R4Z3"/>
<sequence length="241" mass="26597">MASSDPLKQIFRELGQAVGELGFGPPVTHVYNPLSYAREAVEGYLQLACRGPVPALFLGMNPGPWGMAQTGVPFGTISAARDWMGLDERVAKPADEHPKRPVLGFGVQREEVSGQRFWAWAQARYATPERFFSHFFVANYCPLMFMEASGRNRTPDKLPVAERRPLFAACDEALRRTVEVLRPGLVIGIGKFAEDRARAALDATGVRIGRILHPSPASPVANRGWQHQAEQQLADLGVEFE</sequence>
<proteinExistence type="inferred from homology"/>
<dbReference type="RefSeq" id="WP_354693674.1">
    <property type="nucleotide sequence ID" value="NZ_JAZHOG010000001.1"/>
</dbReference>
<keyword evidence="4" id="KW-0238">DNA-binding</keyword>
<dbReference type="InterPro" id="IPR039134">
    <property type="entry name" value="SMUG1"/>
</dbReference>
<keyword evidence="2" id="KW-0227">DNA damage</keyword>
<dbReference type="GO" id="GO:0006284">
    <property type="term" value="P:base-excision repair"/>
    <property type="evidence" value="ECO:0007669"/>
    <property type="project" value="InterPro"/>
</dbReference>
<dbReference type="CDD" id="cd19374">
    <property type="entry name" value="UDG-F3_SMUG1-like"/>
    <property type="match status" value="1"/>
</dbReference>
<evidence type="ECO:0000259" key="6">
    <source>
        <dbReference type="Pfam" id="PF03167"/>
    </source>
</evidence>
<dbReference type="InterPro" id="IPR036895">
    <property type="entry name" value="Uracil-DNA_glycosylase-like_sf"/>
</dbReference>
<evidence type="ECO:0000256" key="2">
    <source>
        <dbReference type="ARBA" id="ARBA00022763"/>
    </source>
</evidence>
<comment type="caution">
    <text evidence="7">The sequence shown here is derived from an EMBL/GenBank/DDBJ whole genome shotgun (WGS) entry which is preliminary data.</text>
</comment>
<keyword evidence="3" id="KW-0378">Hydrolase</keyword>
<dbReference type="SUPFAM" id="SSF52141">
    <property type="entry name" value="Uracil-DNA glycosylase-like"/>
    <property type="match status" value="1"/>
</dbReference>
<dbReference type="Pfam" id="PF03167">
    <property type="entry name" value="UDG"/>
    <property type="match status" value="1"/>
</dbReference>
<dbReference type="Proteomes" id="UP001359886">
    <property type="component" value="Unassembled WGS sequence"/>
</dbReference>
<keyword evidence="5" id="KW-0234">DNA repair</keyword>
<name>A0AAW9R4Z3_9GAMM</name>
<reference evidence="7 8" key="1">
    <citation type="submission" date="2024-02" db="EMBL/GenBank/DDBJ databases">
        <title>A novel Wenzhouxiangellaceae bacterium, isolated from coastal sediments.</title>
        <authorList>
            <person name="Du Z.-J."/>
            <person name="Ye Y.-Q."/>
            <person name="Zhang X.-Y."/>
        </authorList>
    </citation>
    <scope>NUCLEOTIDE SEQUENCE [LARGE SCALE GENOMIC DNA]</scope>
    <source>
        <strain evidence="7 8">CH-27</strain>
    </source>
</reference>
<dbReference type="PANTHER" id="PTHR13235">
    <property type="entry name" value="SINGLE-STRAND SELECTIVE MONOFUNCTIONAL URACIL DNA GLYCOSYLASE"/>
    <property type="match status" value="1"/>
</dbReference>
<protein>
    <submittedName>
        <fullName evidence="7">Uracil-DNA glycosylase family protein</fullName>
    </submittedName>
</protein>
<evidence type="ECO:0000256" key="5">
    <source>
        <dbReference type="ARBA" id="ARBA00023204"/>
    </source>
</evidence>
<evidence type="ECO:0000313" key="7">
    <source>
        <dbReference type="EMBL" id="MEJ8566354.1"/>
    </source>
</evidence>
<dbReference type="EMBL" id="JAZHOG010000001">
    <property type="protein sequence ID" value="MEJ8566354.1"/>
    <property type="molecule type" value="Genomic_DNA"/>
</dbReference>
<dbReference type="InterPro" id="IPR005122">
    <property type="entry name" value="Uracil-DNA_glycosylase-like"/>
</dbReference>
<keyword evidence="8" id="KW-1185">Reference proteome</keyword>
<evidence type="ECO:0000256" key="3">
    <source>
        <dbReference type="ARBA" id="ARBA00022801"/>
    </source>
</evidence>
<evidence type="ECO:0000256" key="4">
    <source>
        <dbReference type="ARBA" id="ARBA00023125"/>
    </source>
</evidence>
<dbReference type="GO" id="GO:0000703">
    <property type="term" value="F:oxidized pyrimidine nucleobase lesion DNA N-glycosylase activity"/>
    <property type="evidence" value="ECO:0007669"/>
    <property type="project" value="TreeGrafter"/>
</dbReference>
<dbReference type="PANTHER" id="PTHR13235:SF2">
    <property type="entry name" value="SINGLE-STRAND SELECTIVE MONOFUNCTIONAL URACIL DNA GLYCOSYLASE"/>
    <property type="match status" value="1"/>
</dbReference>
<feature type="domain" description="Uracil-DNA glycosylase-like" evidence="6">
    <location>
        <begin position="55"/>
        <end position="218"/>
    </location>
</feature>
<organism evidence="7 8">
    <name type="scientific">Elongatibacter sediminis</name>
    <dbReference type="NCBI Taxonomy" id="3119006"/>
    <lineage>
        <taxon>Bacteria</taxon>
        <taxon>Pseudomonadati</taxon>
        <taxon>Pseudomonadota</taxon>
        <taxon>Gammaproteobacteria</taxon>
        <taxon>Chromatiales</taxon>
        <taxon>Wenzhouxiangellaceae</taxon>
        <taxon>Elongatibacter</taxon>
    </lineage>
</organism>
<gene>
    <name evidence="7" type="ORF">V3330_01845</name>
</gene>
<evidence type="ECO:0000256" key="1">
    <source>
        <dbReference type="ARBA" id="ARBA00007889"/>
    </source>
</evidence>